<proteinExistence type="predicted"/>
<dbReference type="Proteomes" id="UP000235392">
    <property type="component" value="Unassembled WGS sequence"/>
</dbReference>
<evidence type="ECO:0000313" key="1">
    <source>
        <dbReference type="EMBL" id="PLW46927.1"/>
    </source>
</evidence>
<accession>A0A2N5VA78</accession>
<reference evidence="1 2" key="1">
    <citation type="submission" date="2017-11" db="EMBL/GenBank/DDBJ databases">
        <title>De novo assembly and phasing of dikaryotic genomes from two isolates of Puccinia coronata f. sp. avenae, the causal agent of oat crown rust.</title>
        <authorList>
            <person name="Miller M.E."/>
            <person name="Zhang Y."/>
            <person name="Omidvar V."/>
            <person name="Sperschneider J."/>
            <person name="Schwessinger B."/>
            <person name="Raley C."/>
            <person name="Palmer J.M."/>
            <person name="Garnica D."/>
            <person name="Upadhyaya N."/>
            <person name="Rathjen J."/>
            <person name="Taylor J.M."/>
            <person name="Park R.F."/>
            <person name="Dodds P.N."/>
            <person name="Hirsch C.D."/>
            <person name="Kianian S.F."/>
            <person name="Figueroa M."/>
        </authorList>
    </citation>
    <scope>NUCLEOTIDE SEQUENCE [LARGE SCALE GENOMIC DNA]</scope>
    <source>
        <strain evidence="1">12SD80</strain>
    </source>
</reference>
<protein>
    <submittedName>
        <fullName evidence="1">Uncharacterized protein</fullName>
    </submittedName>
</protein>
<sequence>MESDFRLLQGTEAQVRHNRITSDRLGPAWSLRSTNSMSKPSIELYQLDCQLGHRVFTARSSRPTKLFTDWVTRFCKLNGRLGRRACAGLTAESTYQLYVLGGRLGH</sequence>
<dbReference type="EMBL" id="PGCI01000035">
    <property type="protein sequence ID" value="PLW46927.1"/>
    <property type="molecule type" value="Genomic_DNA"/>
</dbReference>
<comment type="caution">
    <text evidence="1">The sequence shown here is derived from an EMBL/GenBank/DDBJ whole genome shotgun (WGS) entry which is preliminary data.</text>
</comment>
<evidence type="ECO:0000313" key="2">
    <source>
        <dbReference type="Proteomes" id="UP000235392"/>
    </source>
</evidence>
<organism evidence="1 2">
    <name type="scientific">Puccinia coronata f. sp. avenae</name>
    <dbReference type="NCBI Taxonomy" id="200324"/>
    <lineage>
        <taxon>Eukaryota</taxon>
        <taxon>Fungi</taxon>
        <taxon>Dikarya</taxon>
        <taxon>Basidiomycota</taxon>
        <taxon>Pucciniomycotina</taxon>
        <taxon>Pucciniomycetes</taxon>
        <taxon>Pucciniales</taxon>
        <taxon>Pucciniaceae</taxon>
        <taxon>Puccinia</taxon>
    </lineage>
</organism>
<name>A0A2N5VA78_9BASI</name>
<gene>
    <name evidence="1" type="ORF">PCASD_08137</name>
</gene>
<dbReference type="AlphaFoldDB" id="A0A2N5VA78"/>